<dbReference type="EMBL" id="UINC01050716">
    <property type="protein sequence ID" value="SVB64006.1"/>
    <property type="molecule type" value="Genomic_DNA"/>
</dbReference>
<organism evidence="1">
    <name type="scientific">marine metagenome</name>
    <dbReference type="NCBI Taxonomy" id="408172"/>
    <lineage>
        <taxon>unclassified sequences</taxon>
        <taxon>metagenomes</taxon>
        <taxon>ecological metagenomes</taxon>
    </lineage>
</organism>
<dbReference type="InterPro" id="IPR010886">
    <property type="entry name" value="Hc1"/>
</dbReference>
<dbReference type="GO" id="GO:0003677">
    <property type="term" value="F:DNA binding"/>
    <property type="evidence" value="ECO:0007669"/>
    <property type="project" value="InterPro"/>
</dbReference>
<accession>A0A382FLL3</accession>
<proteinExistence type="predicted"/>
<evidence type="ECO:0008006" key="2">
    <source>
        <dbReference type="Google" id="ProtNLM"/>
    </source>
</evidence>
<dbReference type="Pfam" id="PF07432">
    <property type="entry name" value="Hc1"/>
    <property type="match status" value="1"/>
</dbReference>
<name>A0A382FLL3_9ZZZZ</name>
<reference evidence="1" key="1">
    <citation type="submission" date="2018-05" db="EMBL/GenBank/DDBJ databases">
        <authorList>
            <person name="Lanie J.A."/>
            <person name="Ng W.-L."/>
            <person name="Kazmierczak K.M."/>
            <person name="Andrzejewski T.M."/>
            <person name="Davidsen T.M."/>
            <person name="Wayne K.J."/>
            <person name="Tettelin H."/>
            <person name="Glass J.I."/>
            <person name="Rusch D."/>
            <person name="Podicherti R."/>
            <person name="Tsui H.-C.T."/>
            <person name="Winkler M.E."/>
        </authorList>
    </citation>
    <scope>NUCLEOTIDE SEQUENCE</scope>
</reference>
<protein>
    <recommendedName>
        <fullName evidence="2">Histone H1</fullName>
    </recommendedName>
</protein>
<sequence>MSVEAMVQGMIDTLNDALGDAAKHDRGNSAAGTRVRKAMQSTKKAAQAVRTQVQADKNA</sequence>
<evidence type="ECO:0000313" key="1">
    <source>
        <dbReference type="EMBL" id="SVB64006.1"/>
    </source>
</evidence>
<dbReference type="GO" id="GO:0030527">
    <property type="term" value="F:structural constituent of chromatin"/>
    <property type="evidence" value="ECO:0007669"/>
    <property type="project" value="InterPro"/>
</dbReference>
<gene>
    <name evidence="1" type="ORF">METZ01_LOCUS216860</name>
</gene>
<dbReference type="AlphaFoldDB" id="A0A382FLL3"/>